<dbReference type="Proteomes" id="UP000504636">
    <property type="component" value="Unplaced"/>
</dbReference>
<evidence type="ECO:0000313" key="3">
    <source>
        <dbReference type="Proteomes" id="UP000504636"/>
    </source>
</evidence>
<dbReference type="EMBL" id="MU003694">
    <property type="protein sequence ID" value="KAF2814582.1"/>
    <property type="molecule type" value="Genomic_DNA"/>
</dbReference>
<reference evidence="4" key="3">
    <citation type="submission" date="2025-04" db="UniProtKB">
        <authorList>
            <consortium name="RefSeq"/>
        </authorList>
    </citation>
    <scope>IDENTIFICATION</scope>
    <source>
        <strain evidence="4">CBS 304.34</strain>
    </source>
</reference>
<dbReference type="GeneID" id="54462650"/>
<proteinExistence type="predicted"/>
<protein>
    <submittedName>
        <fullName evidence="2 4">Uncharacterized protein</fullName>
    </submittedName>
</protein>
<evidence type="ECO:0000313" key="2">
    <source>
        <dbReference type="EMBL" id="KAF2814582.1"/>
    </source>
</evidence>
<keyword evidence="3" id="KW-1185">Reference proteome</keyword>
<evidence type="ECO:0000313" key="4">
    <source>
        <dbReference type="RefSeq" id="XP_033581546.1"/>
    </source>
</evidence>
<reference evidence="4" key="2">
    <citation type="submission" date="2020-04" db="EMBL/GenBank/DDBJ databases">
        <authorList>
            <consortium name="NCBI Genome Project"/>
        </authorList>
    </citation>
    <scope>NUCLEOTIDE SEQUENCE</scope>
    <source>
        <strain evidence="4">CBS 304.34</strain>
    </source>
</reference>
<name>A0A6A6Z094_9PEZI</name>
<accession>A0A6A6Z094</accession>
<dbReference type="AlphaFoldDB" id="A0A6A6Z094"/>
<organism evidence="2">
    <name type="scientific">Mytilinidion resinicola</name>
    <dbReference type="NCBI Taxonomy" id="574789"/>
    <lineage>
        <taxon>Eukaryota</taxon>
        <taxon>Fungi</taxon>
        <taxon>Dikarya</taxon>
        <taxon>Ascomycota</taxon>
        <taxon>Pezizomycotina</taxon>
        <taxon>Dothideomycetes</taxon>
        <taxon>Pleosporomycetidae</taxon>
        <taxon>Mytilinidiales</taxon>
        <taxon>Mytilinidiaceae</taxon>
        <taxon>Mytilinidion</taxon>
    </lineage>
</organism>
<dbReference type="OrthoDB" id="5335493at2759"/>
<dbReference type="RefSeq" id="XP_033581546.1">
    <property type="nucleotide sequence ID" value="XM_033721757.1"/>
</dbReference>
<feature type="region of interest" description="Disordered" evidence="1">
    <location>
        <begin position="1"/>
        <end position="35"/>
    </location>
</feature>
<evidence type="ECO:0000256" key="1">
    <source>
        <dbReference type="SAM" id="MobiDB-lite"/>
    </source>
</evidence>
<sequence length="358" mass="41026">MNYPLGRSLPLTARKQHNSVRKRKREKGRVRDPWGGVHAGDREPYELLILVCCNPSPGRFVAGDRLEVKIRRVWMNFQEWVRTLHRDAEQYVGDVGFQKQAMWWARNGKQFRVMELPKELRLAVFGQAIGVGLYSEASFRATEDGEEIWIASLGYGYKPPEEWAGTARRADIVDVPNYALLRVSKQVYAECRDAAFLSRVSFADQTHADILPLLKTLRVLIPNVFTHIGLSFSMMEYIYFFGIRVQPWLDEGRIASPPPACNFLLNVPTLQRLGIKLPSPIQLDHDVREENSIKAKWQTVLEAQKKGTYVDMDDEMRAIESTSMDDLPPKCNCAYPCDSGAVRYFTTSDKEPTRLLRN</sequence>
<gene>
    <name evidence="2 4" type="ORF">BDZ99DRAFT_471993</name>
</gene>
<reference evidence="2 4" key="1">
    <citation type="journal article" date="2020" name="Stud. Mycol.">
        <title>101 Dothideomycetes genomes: a test case for predicting lifestyles and emergence of pathogens.</title>
        <authorList>
            <person name="Haridas S."/>
            <person name="Albert R."/>
            <person name="Binder M."/>
            <person name="Bloem J."/>
            <person name="Labutti K."/>
            <person name="Salamov A."/>
            <person name="Andreopoulos B."/>
            <person name="Baker S."/>
            <person name="Barry K."/>
            <person name="Bills G."/>
            <person name="Bluhm B."/>
            <person name="Cannon C."/>
            <person name="Castanera R."/>
            <person name="Culley D."/>
            <person name="Daum C."/>
            <person name="Ezra D."/>
            <person name="Gonzalez J."/>
            <person name="Henrissat B."/>
            <person name="Kuo A."/>
            <person name="Liang C."/>
            <person name="Lipzen A."/>
            <person name="Lutzoni F."/>
            <person name="Magnuson J."/>
            <person name="Mondo S."/>
            <person name="Nolan M."/>
            <person name="Ohm R."/>
            <person name="Pangilinan J."/>
            <person name="Park H.-J."/>
            <person name="Ramirez L."/>
            <person name="Alfaro M."/>
            <person name="Sun H."/>
            <person name="Tritt A."/>
            <person name="Yoshinaga Y."/>
            <person name="Zwiers L.-H."/>
            <person name="Turgeon B."/>
            <person name="Goodwin S."/>
            <person name="Spatafora J."/>
            <person name="Crous P."/>
            <person name="Grigoriev I."/>
        </authorList>
    </citation>
    <scope>NUCLEOTIDE SEQUENCE</scope>
    <source>
        <strain evidence="2 4">CBS 304.34</strain>
    </source>
</reference>
<feature type="compositionally biased region" description="Basic residues" evidence="1">
    <location>
        <begin position="14"/>
        <end position="28"/>
    </location>
</feature>